<evidence type="ECO:0000256" key="5">
    <source>
        <dbReference type="ARBA" id="ARBA00022989"/>
    </source>
</evidence>
<dbReference type="GO" id="GO:0005509">
    <property type="term" value="F:calcium ion binding"/>
    <property type="evidence" value="ECO:0007669"/>
    <property type="project" value="InterPro"/>
</dbReference>
<evidence type="ECO:0000313" key="11">
    <source>
        <dbReference type="EMBL" id="KAA6374334.1"/>
    </source>
</evidence>
<name>A0A5J4UVM8_9EUKA</name>
<dbReference type="GO" id="GO:0036503">
    <property type="term" value="P:ERAD pathway"/>
    <property type="evidence" value="ECO:0007669"/>
    <property type="project" value="TreeGrafter"/>
</dbReference>
<dbReference type="Proteomes" id="UP000324800">
    <property type="component" value="Unassembled WGS sequence"/>
</dbReference>
<evidence type="ECO:0000256" key="4">
    <source>
        <dbReference type="ARBA" id="ARBA00022824"/>
    </source>
</evidence>
<dbReference type="InterPro" id="IPR001580">
    <property type="entry name" value="Calret/calnex"/>
</dbReference>
<protein>
    <submittedName>
        <fullName evidence="11">Putative calnexin</fullName>
    </submittedName>
</protein>
<dbReference type="Gene3D" id="2.10.250.10">
    <property type="entry name" value="Calreticulin/calnexin, P domain"/>
    <property type="match status" value="1"/>
</dbReference>
<evidence type="ECO:0000256" key="6">
    <source>
        <dbReference type="ARBA" id="ARBA00023136"/>
    </source>
</evidence>
<organism evidence="11 12">
    <name type="scientific">Streblomastix strix</name>
    <dbReference type="NCBI Taxonomy" id="222440"/>
    <lineage>
        <taxon>Eukaryota</taxon>
        <taxon>Metamonada</taxon>
        <taxon>Preaxostyla</taxon>
        <taxon>Oxymonadida</taxon>
        <taxon>Streblomastigidae</taxon>
        <taxon>Streblomastix</taxon>
    </lineage>
</organism>
<keyword evidence="5" id="KW-1133">Transmembrane helix</keyword>
<dbReference type="OrthoDB" id="1938156at2759"/>
<dbReference type="Pfam" id="PF00262">
    <property type="entry name" value="Calreticulin"/>
    <property type="match status" value="2"/>
</dbReference>
<evidence type="ECO:0000256" key="3">
    <source>
        <dbReference type="ARBA" id="ARBA00022692"/>
    </source>
</evidence>
<dbReference type="InterPro" id="IPR009033">
    <property type="entry name" value="Calreticulin/calnexin_P_dom_sf"/>
</dbReference>
<dbReference type="AlphaFoldDB" id="A0A5J4UVM8"/>
<sequence>MNRFSKNSISKKYQARLGSLQKTQNTMELGLSMREMIIKYEVTTQNQPHLCGGAYMKVYTKQIDPKELNSTQPYFILFGPDHCGKKNKILFHLHTMDPQSGNWTYRKMVSGPPALFDNLTHIYTLILNLKKDSIAILVDGDVKLERKIIKQTLIDMDNEEKMKKEFNQVRQKYEKYRIQNKIPKNPPTIHRYPIPLFDASIFPPRLIPDPKHIKPSNWVDEKFIPDEKDVKPSDWDGDDPNIIPQFIQDPEDEKPDDWNEDIPLNIPDNEAAKPQNWNEIENGSWNPPLIPNPQCQNNKCGKWEPKLIPNKDFRVGSVNA</sequence>
<keyword evidence="4 9" id="KW-0256">Endoplasmic reticulum</keyword>
<dbReference type="GO" id="GO:0051082">
    <property type="term" value="F:unfolded protein binding"/>
    <property type="evidence" value="ECO:0007669"/>
    <property type="project" value="InterPro"/>
</dbReference>
<evidence type="ECO:0000256" key="9">
    <source>
        <dbReference type="RuleBase" id="RU362126"/>
    </source>
</evidence>
<comment type="subcellular location">
    <subcellularLocation>
        <location evidence="1">Endoplasmic reticulum membrane</location>
        <topology evidence="1">Single-pass membrane protein</topology>
    </subcellularLocation>
</comment>
<evidence type="ECO:0000256" key="2">
    <source>
        <dbReference type="ARBA" id="ARBA00010983"/>
    </source>
</evidence>
<dbReference type="PRINTS" id="PR00626">
    <property type="entry name" value="CALRETICULIN"/>
</dbReference>
<accession>A0A5J4UVM8</accession>
<keyword evidence="7 9" id="KW-0143">Chaperone</keyword>
<evidence type="ECO:0000256" key="1">
    <source>
        <dbReference type="ARBA" id="ARBA00004389"/>
    </source>
</evidence>
<keyword evidence="3" id="KW-0812">Transmembrane</keyword>
<keyword evidence="6" id="KW-0472">Membrane</keyword>
<reference evidence="11 12" key="1">
    <citation type="submission" date="2019-03" db="EMBL/GenBank/DDBJ databases">
        <title>Single cell metagenomics reveals metabolic interactions within the superorganism composed of flagellate Streblomastix strix and complex community of Bacteroidetes bacteria on its surface.</title>
        <authorList>
            <person name="Treitli S.C."/>
            <person name="Kolisko M."/>
            <person name="Husnik F."/>
            <person name="Keeling P."/>
            <person name="Hampl V."/>
        </authorList>
    </citation>
    <scope>NUCLEOTIDE SEQUENCE [LARGE SCALE GENOMIC DNA]</scope>
    <source>
        <strain evidence="11">ST1C</strain>
    </source>
</reference>
<evidence type="ECO:0000256" key="7">
    <source>
        <dbReference type="ARBA" id="ARBA00023186"/>
    </source>
</evidence>
<evidence type="ECO:0000256" key="8">
    <source>
        <dbReference type="PIRSR" id="PIRSR601580-3"/>
    </source>
</evidence>
<comment type="caution">
    <text evidence="11">The sequence shown here is derived from an EMBL/GenBank/DDBJ whole genome shotgun (WGS) entry which is preliminary data.</text>
</comment>
<evidence type="ECO:0000313" key="12">
    <source>
        <dbReference type="Proteomes" id="UP000324800"/>
    </source>
</evidence>
<evidence type="ECO:0000256" key="10">
    <source>
        <dbReference type="SAM" id="MobiDB-lite"/>
    </source>
</evidence>
<dbReference type="InterPro" id="IPR018124">
    <property type="entry name" value="Calret/calnex_CS"/>
</dbReference>
<dbReference type="PANTHER" id="PTHR11073">
    <property type="entry name" value="CALRETICULIN AND CALNEXIN"/>
    <property type="match status" value="1"/>
</dbReference>
<dbReference type="Gene3D" id="2.60.120.200">
    <property type="match status" value="1"/>
</dbReference>
<gene>
    <name evidence="11" type="ORF">EZS28_030140</name>
</gene>
<dbReference type="PROSITE" id="PS00804">
    <property type="entry name" value="CALRETICULIN_2"/>
    <property type="match status" value="1"/>
</dbReference>
<dbReference type="PANTHER" id="PTHR11073:SF1">
    <property type="entry name" value="CALNEXIN 14D-RELATED"/>
    <property type="match status" value="1"/>
</dbReference>
<dbReference type="GO" id="GO:0006457">
    <property type="term" value="P:protein folding"/>
    <property type="evidence" value="ECO:0007669"/>
    <property type="project" value="InterPro"/>
</dbReference>
<dbReference type="SUPFAM" id="SSF63887">
    <property type="entry name" value="P-domain of calnexin/calreticulin"/>
    <property type="match status" value="1"/>
</dbReference>
<dbReference type="SUPFAM" id="SSF49899">
    <property type="entry name" value="Concanavalin A-like lectins/glucanases"/>
    <property type="match status" value="1"/>
</dbReference>
<dbReference type="InterPro" id="IPR013320">
    <property type="entry name" value="ConA-like_dom_sf"/>
</dbReference>
<dbReference type="GO" id="GO:0005789">
    <property type="term" value="C:endoplasmic reticulum membrane"/>
    <property type="evidence" value="ECO:0007669"/>
    <property type="project" value="UniProtKB-SubCell"/>
</dbReference>
<dbReference type="EMBL" id="SNRW01012058">
    <property type="protein sequence ID" value="KAA6374334.1"/>
    <property type="molecule type" value="Genomic_DNA"/>
</dbReference>
<feature type="disulfide bond" evidence="8">
    <location>
        <begin position="51"/>
        <end position="83"/>
    </location>
</feature>
<feature type="region of interest" description="Disordered" evidence="10">
    <location>
        <begin position="267"/>
        <end position="292"/>
    </location>
</feature>
<comment type="similarity">
    <text evidence="2 9">Belongs to the calreticulin family.</text>
</comment>
<proteinExistence type="inferred from homology"/>
<keyword evidence="8" id="KW-1015">Disulfide bond</keyword>
<feature type="compositionally biased region" description="Polar residues" evidence="10">
    <location>
        <begin position="275"/>
        <end position="285"/>
    </location>
</feature>